<dbReference type="Gene3D" id="3.40.140.10">
    <property type="entry name" value="Cytidine Deaminase, domain 2"/>
    <property type="match status" value="1"/>
</dbReference>
<evidence type="ECO:0000256" key="5">
    <source>
        <dbReference type="ARBA" id="ARBA00023049"/>
    </source>
</evidence>
<protein>
    <submittedName>
        <fullName evidence="7">Mov34/MPN/PAD-1 family protein</fullName>
    </submittedName>
</protein>
<evidence type="ECO:0000313" key="7">
    <source>
        <dbReference type="EMBL" id="MBX0322185.1"/>
    </source>
</evidence>
<gene>
    <name evidence="7" type="ORF">EGH21_03965</name>
</gene>
<keyword evidence="8" id="KW-1185">Reference proteome</keyword>
<evidence type="ECO:0000256" key="1">
    <source>
        <dbReference type="ARBA" id="ARBA00022670"/>
    </source>
</evidence>
<organism evidence="7 8">
    <name type="scientific">Haloarcula rubra</name>
    <dbReference type="NCBI Taxonomy" id="2487747"/>
    <lineage>
        <taxon>Archaea</taxon>
        <taxon>Methanobacteriati</taxon>
        <taxon>Methanobacteriota</taxon>
        <taxon>Stenosarchaea group</taxon>
        <taxon>Halobacteria</taxon>
        <taxon>Halobacteriales</taxon>
        <taxon>Haloarculaceae</taxon>
        <taxon>Haloarcula</taxon>
    </lineage>
</organism>
<keyword evidence="5" id="KW-0482">Metalloprotease</keyword>
<accession>A0AAW4PNM3</accession>
<keyword evidence="4" id="KW-0862">Zinc</keyword>
<name>A0AAW4PNM3_9EURY</name>
<dbReference type="GO" id="GO:0006508">
    <property type="term" value="P:proteolysis"/>
    <property type="evidence" value="ECO:0007669"/>
    <property type="project" value="UniProtKB-KW"/>
</dbReference>
<keyword evidence="3" id="KW-0378">Hydrolase</keyword>
<evidence type="ECO:0000256" key="3">
    <source>
        <dbReference type="ARBA" id="ARBA00022801"/>
    </source>
</evidence>
<evidence type="ECO:0000313" key="8">
    <source>
        <dbReference type="Proteomes" id="UP001430377"/>
    </source>
</evidence>
<dbReference type="Pfam" id="PF14464">
    <property type="entry name" value="Prok-JAB"/>
    <property type="match status" value="1"/>
</dbReference>
<keyword evidence="2" id="KW-0479">Metal-binding</keyword>
<dbReference type="AlphaFoldDB" id="A0AAW4PNM3"/>
<evidence type="ECO:0000259" key="6">
    <source>
        <dbReference type="Pfam" id="PF14464"/>
    </source>
</evidence>
<feature type="domain" description="JAB" evidence="6">
    <location>
        <begin position="29"/>
        <end position="127"/>
    </location>
</feature>
<dbReference type="EMBL" id="RKLR01000001">
    <property type="protein sequence ID" value="MBX0322185.1"/>
    <property type="molecule type" value="Genomic_DNA"/>
</dbReference>
<sequence>MAFETYLYLPPVPSSTVYAVRRPSALVVPEAVRAAVADDVRAAHPREAGGFLGCERRGDRLYATTHVALDNEAEAPQRRFVSTETDAVPPSPRVFYHSHTSASTPSGLTGVDRRNIPDSLALVVFAPHGDPYSYRLFRRALFNWQEVPVETAAETAAVGRERLPRLV</sequence>
<dbReference type="InterPro" id="IPR028090">
    <property type="entry name" value="JAB_dom_prok"/>
</dbReference>
<reference evidence="7 8" key="1">
    <citation type="submission" date="2021-06" db="EMBL/GenBank/DDBJ databases">
        <title>Halomicroarcula sp. a new haloarchaeum isolated from saline soil.</title>
        <authorList>
            <person name="Duran-Viseras A."/>
            <person name="Sanchez-Porro C."/>
            <person name="Ventosa A."/>
        </authorList>
    </citation>
    <scope>NUCLEOTIDE SEQUENCE [LARGE SCALE GENOMIC DNA]</scope>
    <source>
        <strain evidence="7 8">F13</strain>
    </source>
</reference>
<proteinExistence type="predicted"/>
<keyword evidence="1" id="KW-0645">Protease</keyword>
<dbReference type="SUPFAM" id="SSF102712">
    <property type="entry name" value="JAB1/MPN domain"/>
    <property type="match status" value="1"/>
</dbReference>
<dbReference type="GO" id="GO:0008237">
    <property type="term" value="F:metallopeptidase activity"/>
    <property type="evidence" value="ECO:0007669"/>
    <property type="project" value="UniProtKB-KW"/>
</dbReference>
<comment type="caution">
    <text evidence="7">The sequence shown here is derived from an EMBL/GenBank/DDBJ whole genome shotgun (WGS) entry which is preliminary data.</text>
</comment>
<evidence type="ECO:0000256" key="2">
    <source>
        <dbReference type="ARBA" id="ARBA00022723"/>
    </source>
</evidence>
<dbReference type="Proteomes" id="UP001430377">
    <property type="component" value="Unassembled WGS sequence"/>
</dbReference>
<evidence type="ECO:0000256" key="4">
    <source>
        <dbReference type="ARBA" id="ARBA00022833"/>
    </source>
</evidence>
<dbReference type="GO" id="GO:0046872">
    <property type="term" value="F:metal ion binding"/>
    <property type="evidence" value="ECO:0007669"/>
    <property type="project" value="UniProtKB-KW"/>
</dbReference>